<name>A0AAQ3KZ55_9LILI</name>
<dbReference type="AlphaFoldDB" id="A0AAQ3KZ55"/>
<keyword evidence="2" id="KW-0812">Transmembrane</keyword>
<dbReference type="PANTHER" id="PTHR35469:SF4">
    <property type="entry name" value="TRANSMEMBRANE PROTEIN"/>
    <property type="match status" value="1"/>
</dbReference>
<dbReference type="PANTHER" id="PTHR35469">
    <property type="entry name" value="TRANSMEMBRANE PROTEIN"/>
    <property type="match status" value="1"/>
</dbReference>
<sequence length="283" mass="31539">MEITRDPQARRRRLLERGTDRLAFITGKVSVSDCGPSSPYSLREDNPLTPSARFSRDEIDFSHSSDQYSSNKDDSDTTGEREEVKKSYENPKNQGSDKVIGIKKKDDIGISESKAEERTFQTNYDSKPLVTSVTQRSSDKVVDKVVPTARVKKQFPYSSKQVSNAVSASGNVRLLIAVSIALLVVLSNHGFGFGAGIAISFTKFRPLFLVMLTDLSIILWLLMRIPNSDEKEKVPPKTANDEYDWAENIGDMLEAWFVFQNVASAIFMDCSICAIMMISGLCL</sequence>
<feature type="transmembrane region" description="Helical" evidence="2">
    <location>
        <begin position="174"/>
        <end position="199"/>
    </location>
</feature>
<evidence type="ECO:0000256" key="2">
    <source>
        <dbReference type="SAM" id="Phobius"/>
    </source>
</evidence>
<gene>
    <name evidence="3" type="ORF">Cni_G26520</name>
</gene>
<evidence type="ECO:0000313" key="3">
    <source>
        <dbReference type="EMBL" id="WOL17727.1"/>
    </source>
</evidence>
<keyword evidence="2" id="KW-0472">Membrane</keyword>
<feature type="transmembrane region" description="Helical" evidence="2">
    <location>
        <begin position="262"/>
        <end position="282"/>
    </location>
</feature>
<accession>A0AAQ3KZ55</accession>
<feature type="compositionally biased region" description="Basic and acidic residues" evidence="1">
    <location>
        <begin position="71"/>
        <end position="89"/>
    </location>
</feature>
<keyword evidence="4" id="KW-1185">Reference proteome</keyword>
<feature type="compositionally biased region" description="Basic and acidic residues" evidence="1">
    <location>
        <begin position="54"/>
        <end position="63"/>
    </location>
</feature>
<organism evidence="3 4">
    <name type="scientific">Canna indica</name>
    <name type="common">Indian-shot</name>
    <dbReference type="NCBI Taxonomy" id="4628"/>
    <lineage>
        <taxon>Eukaryota</taxon>
        <taxon>Viridiplantae</taxon>
        <taxon>Streptophyta</taxon>
        <taxon>Embryophyta</taxon>
        <taxon>Tracheophyta</taxon>
        <taxon>Spermatophyta</taxon>
        <taxon>Magnoliopsida</taxon>
        <taxon>Liliopsida</taxon>
        <taxon>Zingiberales</taxon>
        <taxon>Cannaceae</taxon>
        <taxon>Canna</taxon>
    </lineage>
</organism>
<feature type="transmembrane region" description="Helical" evidence="2">
    <location>
        <begin position="206"/>
        <end position="223"/>
    </location>
</feature>
<protein>
    <submittedName>
        <fullName evidence="3">Uncharacterized protein</fullName>
    </submittedName>
</protein>
<keyword evidence="2" id="KW-1133">Transmembrane helix</keyword>
<reference evidence="3 4" key="1">
    <citation type="submission" date="2023-10" db="EMBL/GenBank/DDBJ databases">
        <title>Chromosome-scale genome assembly provides insights into flower coloration mechanisms of Canna indica.</title>
        <authorList>
            <person name="Li C."/>
        </authorList>
    </citation>
    <scope>NUCLEOTIDE SEQUENCE [LARGE SCALE GENOMIC DNA]</scope>
    <source>
        <tissue evidence="3">Flower</tissue>
    </source>
</reference>
<proteinExistence type="predicted"/>
<evidence type="ECO:0000256" key="1">
    <source>
        <dbReference type="SAM" id="MobiDB-lite"/>
    </source>
</evidence>
<dbReference type="EMBL" id="CP136897">
    <property type="protein sequence ID" value="WOL17727.1"/>
    <property type="molecule type" value="Genomic_DNA"/>
</dbReference>
<evidence type="ECO:0000313" key="4">
    <source>
        <dbReference type="Proteomes" id="UP001327560"/>
    </source>
</evidence>
<dbReference type="Proteomes" id="UP001327560">
    <property type="component" value="Chromosome 8"/>
</dbReference>
<feature type="region of interest" description="Disordered" evidence="1">
    <location>
        <begin position="29"/>
        <end position="101"/>
    </location>
</feature>